<dbReference type="PANTHER" id="PTHR45713">
    <property type="entry name" value="FTP DOMAIN-CONTAINING PROTEIN"/>
    <property type="match status" value="1"/>
</dbReference>
<dbReference type="InterPro" id="IPR051941">
    <property type="entry name" value="BG_Antigen-Binding_Lectin"/>
</dbReference>
<dbReference type="InterPro" id="IPR008979">
    <property type="entry name" value="Galactose-bd-like_sf"/>
</dbReference>
<comment type="caution">
    <text evidence="2">The sequence shown here is derived from an EMBL/GenBank/DDBJ whole genome shotgun (WGS) entry which is preliminary data.</text>
</comment>
<dbReference type="Pfam" id="PF13320">
    <property type="entry name" value="GH123_cat"/>
    <property type="match status" value="1"/>
</dbReference>
<proteinExistence type="predicted"/>
<dbReference type="InterPro" id="IPR053850">
    <property type="entry name" value="Glyco_hydro_123_N_2"/>
</dbReference>
<dbReference type="Pfam" id="PF00754">
    <property type="entry name" value="F5_F8_type_C"/>
    <property type="match status" value="2"/>
</dbReference>
<dbReference type="Gene3D" id="2.60.120.260">
    <property type="entry name" value="Galactose-binding domain-like"/>
    <property type="match status" value="2"/>
</dbReference>
<protein>
    <recommendedName>
        <fullName evidence="1">F5/8 type C domain-containing protein</fullName>
    </recommendedName>
</protein>
<organism evidence="2 3">
    <name type="scientific">Fodinicola feengrottensis</name>
    <dbReference type="NCBI Taxonomy" id="435914"/>
    <lineage>
        <taxon>Bacteria</taxon>
        <taxon>Bacillati</taxon>
        <taxon>Actinomycetota</taxon>
        <taxon>Actinomycetes</taxon>
        <taxon>Mycobacteriales</taxon>
        <taxon>Fodinicola</taxon>
    </lineage>
</organism>
<dbReference type="InterPro" id="IPR000421">
    <property type="entry name" value="FA58C"/>
</dbReference>
<feature type="domain" description="F5/8 type C" evidence="1">
    <location>
        <begin position="773"/>
        <end position="929"/>
    </location>
</feature>
<sequence length="1085" mass="115988">MLRAAAATVAAVGAAEIINPQAALSAETVRPAAAAAAPSVWVRGAADRLFPTSVPEVTATISLGAAKGEHEAAQVMVRSSSALSGVSLSTTALTGPGGATIAASQIQLRRQYPHGNVDAMGQDPIGTPTDNEVGPSGTNVYYDALLDNAPITVAANTTQPYHVGVRVPADQTAGIYTGTVTVSSSGGSVSVPISVQVYNVSMPAPTQGTLKMNNWFTSAGWDYTGTQQSVPLQYGCSMYDARWWTVMANFAKNHALHRNNVIYADFQALLIPNTTIDGAGNYTFGWQTFDRFIQLFVDAGALKHIYTPTLLEWYNTKPNPGVDDVAVNVEILQNVNGSTQKVLVAPGSATANAYLDKVLPALRAHLDAKGWTDIFYFSALDEPRSHIQTDAAAWLYGKYAQYFPNPHTAEAHSAWLPANEQLITTTAPLYSLYHDLVGPYQKLRLSGKELWLYNCIWPQGRYMNRFMRFHLDKTRLIPWMLWKIGATGYLHWGWNYWVDSNQAGTAFTASNTFDGEQTGDKWLVRPNKGALDVYDSIRSEAQLDGIEDYELLTALARTKPATAYAVANTLISDTQNYTRSGEDVVAAHRHLLDALVSPDGDSRFPVVDGFADERNWTHSQGSWSVSGGGYNQTDSSANWGYTAALKGRGYRDFVASVDVLITGVNSNGGDTNWAGMVIRSANASDMDSGYLIAMRRNGDVFVYRSGDPLGHAQMPGFTTASASRLKVVALGSTLTICGGPAAIPFLTINNTGFTAGNLALVTGGASARFANFAVNPEVNYAEGKAVNVSTSHSADGWSPTAVVNGQAGSTSGALGWSSAGSTDPSKSEAIVVDCGRAYPVNRIDLTPRTDGANAGLGFPTDFSIAVSPDNVTWTTILNEVNYPKPGAAVQTFTFPTRQIRAISVNATKLTADQFGAYYFQLSQIAMYGENLALGRPVTASSSYESPAEGWGAAAATDGSWLSALGTPMGWSSGGSTDPHHTEYLTVDLQAQVPIKDVTLYGRTDGGLTGQCFPVNFEIRCSSDPSFSTFTTLASKAGYPTPDGQPQIFGFTPVTTRYVRVQVSQLSADDHGSYRAQISEIQVHAA</sequence>
<accession>A0ABP4TCB2</accession>
<dbReference type="SUPFAM" id="SSF49785">
    <property type="entry name" value="Galactose-binding domain-like"/>
    <property type="match status" value="2"/>
</dbReference>
<name>A0ABP4TCB2_9ACTN</name>
<gene>
    <name evidence="2" type="ORF">GCM10009765_38080</name>
</gene>
<reference evidence="3" key="1">
    <citation type="journal article" date="2019" name="Int. J. Syst. Evol. Microbiol.">
        <title>The Global Catalogue of Microorganisms (GCM) 10K type strain sequencing project: providing services to taxonomists for standard genome sequencing and annotation.</title>
        <authorList>
            <consortium name="The Broad Institute Genomics Platform"/>
            <consortium name="The Broad Institute Genome Sequencing Center for Infectious Disease"/>
            <person name="Wu L."/>
            <person name="Ma J."/>
        </authorList>
    </citation>
    <scope>NUCLEOTIDE SEQUENCE [LARGE SCALE GENOMIC DNA]</scope>
    <source>
        <strain evidence="3">JCM 14718</strain>
    </source>
</reference>
<dbReference type="InterPro" id="IPR025150">
    <property type="entry name" value="GH123_cat"/>
</dbReference>
<dbReference type="PROSITE" id="PS50022">
    <property type="entry name" value="FA58C_3"/>
    <property type="match status" value="2"/>
</dbReference>
<dbReference type="Gene3D" id="2.60.120.560">
    <property type="entry name" value="Exo-inulinase, domain 1"/>
    <property type="match status" value="1"/>
</dbReference>
<feature type="domain" description="F5/8 type C" evidence="1">
    <location>
        <begin position="970"/>
        <end position="1085"/>
    </location>
</feature>
<dbReference type="PANTHER" id="PTHR45713:SF6">
    <property type="entry name" value="F5_8 TYPE C DOMAIN-CONTAINING PROTEIN"/>
    <property type="match status" value="1"/>
</dbReference>
<evidence type="ECO:0000313" key="3">
    <source>
        <dbReference type="Proteomes" id="UP001500618"/>
    </source>
</evidence>
<keyword evidence="3" id="KW-1185">Reference proteome</keyword>
<dbReference type="Pfam" id="PF22680">
    <property type="entry name" value="Glyco_hydro_123_N_2"/>
    <property type="match status" value="1"/>
</dbReference>
<dbReference type="EMBL" id="BAAANY010000013">
    <property type="protein sequence ID" value="GAA1685140.1"/>
    <property type="molecule type" value="Genomic_DNA"/>
</dbReference>
<evidence type="ECO:0000313" key="2">
    <source>
        <dbReference type="EMBL" id="GAA1685140.1"/>
    </source>
</evidence>
<dbReference type="Proteomes" id="UP001500618">
    <property type="component" value="Unassembled WGS sequence"/>
</dbReference>
<evidence type="ECO:0000259" key="1">
    <source>
        <dbReference type="PROSITE" id="PS50022"/>
    </source>
</evidence>